<evidence type="ECO:0000313" key="3">
    <source>
        <dbReference type="EMBL" id="KAF6021738.1"/>
    </source>
</evidence>
<dbReference type="Pfam" id="PF13087">
    <property type="entry name" value="AAA_12"/>
    <property type="match status" value="1"/>
</dbReference>
<proteinExistence type="predicted"/>
<name>A0A7J7J8P8_BUGNE</name>
<evidence type="ECO:0000259" key="1">
    <source>
        <dbReference type="Pfam" id="PF13086"/>
    </source>
</evidence>
<dbReference type="OrthoDB" id="6144670at2759"/>
<sequence>MLKIKAQLASTDIMTRSEAEELHHRAQCGIDITKISINQRQRRCNLAIVYRVDVMSYTPCQAVRFLLVQYQNLVGRKITEMQEGYEQIVNLLSDLRNQQDIETLKRAKVIGMTTTGAARMQSVLQQVGPEIVVVEEAAEVLEAHLITALSKQCKHLILIGDHQQLKPNPNVYELAKDYHLDMSLFERMVKNGVPLKTLDTQHRMRPEVSKFMKHIYKKLEDHESVLNRDSVEGSNL</sequence>
<dbReference type="GO" id="GO:0031380">
    <property type="term" value="C:nuclear RNA-directed RNA polymerase complex"/>
    <property type="evidence" value="ECO:0007669"/>
    <property type="project" value="TreeGrafter"/>
</dbReference>
<dbReference type="EMBL" id="VXIV02002969">
    <property type="protein sequence ID" value="KAF6021738.1"/>
    <property type="molecule type" value="Genomic_DNA"/>
</dbReference>
<feature type="domain" description="DNA2/NAM7 helicase helicase" evidence="1">
    <location>
        <begin position="75"/>
        <end position="167"/>
    </location>
</feature>
<evidence type="ECO:0000259" key="2">
    <source>
        <dbReference type="Pfam" id="PF13087"/>
    </source>
</evidence>
<comment type="caution">
    <text evidence="3">The sequence shown here is derived from an EMBL/GenBank/DDBJ whole genome shotgun (WGS) entry which is preliminary data.</text>
</comment>
<accession>A0A7J7J8P8</accession>
<gene>
    <name evidence="3" type="ORF">EB796_019960</name>
</gene>
<reference evidence="3" key="1">
    <citation type="submission" date="2020-06" db="EMBL/GenBank/DDBJ databases">
        <title>Draft genome of Bugula neritina, a colonial animal packing powerful symbionts and potential medicines.</title>
        <authorList>
            <person name="Rayko M."/>
        </authorList>
    </citation>
    <scope>NUCLEOTIDE SEQUENCE [LARGE SCALE GENOMIC DNA]</scope>
    <source>
        <strain evidence="3">Kwan_BN1</strain>
    </source>
</reference>
<dbReference type="GO" id="GO:0031048">
    <property type="term" value="P:regulatory ncRNA-mediated heterochromatin formation"/>
    <property type="evidence" value="ECO:0007669"/>
    <property type="project" value="TreeGrafter"/>
</dbReference>
<dbReference type="Pfam" id="PF13086">
    <property type="entry name" value="AAA_11"/>
    <property type="match status" value="1"/>
</dbReference>
<evidence type="ECO:0000313" key="4">
    <source>
        <dbReference type="Proteomes" id="UP000593567"/>
    </source>
</evidence>
<dbReference type="Gene3D" id="3.40.50.300">
    <property type="entry name" value="P-loop containing nucleotide triphosphate hydrolases"/>
    <property type="match status" value="1"/>
</dbReference>
<keyword evidence="4" id="KW-1185">Reference proteome</keyword>
<dbReference type="GO" id="GO:0004386">
    <property type="term" value="F:helicase activity"/>
    <property type="evidence" value="ECO:0007669"/>
    <property type="project" value="InterPro"/>
</dbReference>
<protein>
    <submittedName>
        <fullName evidence="3">ZNFX1</fullName>
    </submittedName>
</protein>
<dbReference type="Proteomes" id="UP000593567">
    <property type="component" value="Unassembled WGS sequence"/>
</dbReference>
<dbReference type="InterPro" id="IPR045055">
    <property type="entry name" value="DNA2/NAM7-like"/>
</dbReference>
<dbReference type="SUPFAM" id="SSF52540">
    <property type="entry name" value="P-loop containing nucleoside triphosphate hydrolases"/>
    <property type="match status" value="1"/>
</dbReference>
<dbReference type="PANTHER" id="PTHR10887">
    <property type="entry name" value="DNA2/NAM7 HELICASE FAMILY"/>
    <property type="match status" value="1"/>
</dbReference>
<dbReference type="AlphaFoldDB" id="A0A7J7J8P8"/>
<organism evidence="3 4">
    <name type="scientific">Bugula neritina</name>
    <name type="common">Brown bryozoan</name>
    <name type="synonym">Sertularia neritina</name>
    <dbReference type="NCBI Taxonomy" id="10212"/>
    <lineage>
        <taxon>Eukaryota</taxon>
        <taxon>Metazoa</taxon>
        <taxon>Spiralia</taxon>
        <taxon>Lophotrochozoa</taxon>
        <taxon>Bryozoa</taxon>
        <taxon>Gymnolaemata</taxon>
        <taxon>Cheilostomatida</taxon>
        <taxon>Flustrina</taxon>
        <taxon>Buguloidea</taxon>
        <taxon>Bugulidae</taxon>
        <taxon>Bugula</taxon>
    </lineage>
</organism>
<dbReference type="InterPro" id="IPR027417">
    <property type="entry name" value="P-loop_NTPase"/>
</dbReference>
<dbReference type="InterPro" id="IPR041679">
    <property type="entry name" value="DNA2/NAM7-like_C"/>
</dbReference>
<feature type="domain" description="DNA2/NAM7 helicase-like C-terminal" evidence="2">
    <location>
        <begin position="180"/>
        <end position="229"/>
    </location>
</feature>
<dbReference type="PANTHER" id="PTHR10887:SF341">
    <property type="entry name" value="NFX1-TYPE ZINC FINGER-CONTAINING PROTEIN 1"/>
    <property type="match status" value="1"/>
</dbReference>
<dbReference type="InterPro" id="IPR041677">
    <property type="entry name" value="DNA2/NAM7_AAA_11"/>
</dbReference>